<dbReference type="EMBL" id="BARU01030905">
    <property type="protein sequence ID" value="GAH68595.1"/>
    <property type="molecule type" value="Genomic_DNA"/>
</dbReference>
<sequence>MDEEMKRVFIKQTQINKYKSTLFWYKTNDGVWLDNSYYVKLEDSENNIIEEIDKRRT</sequence>
<comment type="caution">
    <text evidence="1">The sequence shown here is derived from an EMBL/GenBank/DDBJ whole genome shotgun (WGS) entry which is preliminary data.</text>
</comment>
<protein>
    <submittedName>
        <fullName evidence="1">Uncharacterized protein</fullName>
    </submittedName>
</protein>
<proteinExistence type="predicted"/>
<gene>
    <name evidence="1" type="ORF">S03H2_48956</name>
</gene>
<name>X1IH73_9ZZZZ</name>
<dbReference type="AlphaFoldDB" id="X1IH73"/>
<organism evidence="1">
    <name type="scientific">marine sediment metagenome</name>
    <dbReference type="NCBI Taxonomy" id="412755"/>
    <lineage>
        <taxon>unclassified sequences</taxon>
        <taxon>metagenomes</taxon>
        <taxon>ecological metagenomes</taxon>
    </lineage>
</organism>
<accession>X1IH73</accession>
<feature type="non-terminal residue" evidence="1">
    <location>
        <position position="57"/>
    </location>
</feature>
<reference evidence="1" key="1">
    <citation type="journal article" date="2014" name="Front. Microbiol.">
        <title>High frequency of phylogenetically diverse reductive dehalogenase-homologous genes in deep subseafloor sedimentary metagenomes.</title>
        <authorList>
            <person name="Kawai M."/>
            <person name="Futagami T."/>
            <person name="Toyoda A."/>
            <person name="Takaki Y."/>
            <person name="Nishi S."/>
            <person name="Hori S."/>
            <person name="Arai W."/>
            <person name="Tsubouchi T."/>
            <person name="Morono Y."/>
            <person name="Uchiyama I."/>
            <person name="Ito T."/>
            <person name="Fujiyama A."/>
            <person name="Inagaki F."/>
            <person name="Takami H."/>
        </authorList>
    </citation>
    <scope>NUCLEOTIDE SEQUENCE</scope>
    <source>
        <strain evidence="1">Expedition CK06-06</strain>
    </source>
</reference>
<evidence type="ECO:0000313" key="1">
    <source>
        <dbReference type="EMBL" id="GAH68595.1"/>
    </source>
</evidence>